<dbReference type="RefSeq" id="WP_002702350.1">
    <property type="nucleotide sequence ID" value="NZ_AGRW01000031.1"/>
</dbReference>
<feature type="domain" description="HAMP" evidence="12">
    <location>
        <begin position="310"/>
        <end position="364"/>
    </location>
</feature>
<dbReference type="PROSITE" id="PS50885">
    <property type="entry name" value="HAMP"/>
    <property type="match status" value="1"/>
</dbReference>
<keyword evidence="5 10" id="KW-1133">Transmembrane helix</keyword>
<evidence type="ECO:0000256" key="8">
    <source>
        <dbReference type="ARBA" id="ARBA00029447"/>
    </source>
</evidence>
<dbReference type="GO" id="GO:0005886">
    <property type="term" value="C:plasma membrane"/>
    <property type="evidence" value="ECO:0007669"/>
    <property type="project" value="UniProtKB-SubCell"/>
</dbReference>
<evidence type="ECO:0000313" key="14">
    <source>
        <dbReference type="Proteomes" id="UP000003571"/>
    </source>
</evidence>
<evidence type="ECO:0000256" key="6">
    <source>
        <dbReference type="ARBA" id="ARBA00023136"/>
    </source>
</evidence>
<dbReference type="SMART" id="SM00304">
    <property type="entry name" value="HAMP"/>
    <property type="match status" value="1"/>
</dbReference>
<keyword evidence="3" id="KW-0145">Chemotaxis</keyword>
<dbReference type="InterPro" id="IPR033479">
    <property type="entry name" value="dCache_1"/>
</dbReference>
<organism evidence="13 14">
    <name type="scientific">Treponema saccharophilum DSM 2985</name>
    <dbReference type="NCBI Taxonomy" id="907348"/>
    <lineage>
        <taxon>Bacteria</taxon>
        <taxon>Pseudomonadati</taxon>
        <taxon>Spirochaetota</taxon>
        <taxon>Spirochaetia</taxon>
        <taxon>Spirochaetales</taxon>
        <taxon>Treponemataceae</taxon>
        <taxon>Treponema</taxon>
    </lineage>
</organism>
<dbReference type="EMBL" id="AGRW01000031">
    <property type="protein sequence ID" value="EIC02801.1"/>
    <property type="molecule type" value="Genomic_DNA"/>
</dbReference>
<dbReference type="CDD" id="cd12912">
    <property type="entry name" value="PDC2_MCP_like"/>
    <property type="match status" value="1"/>
</dbReference>
<evidence type="ECO:0000256" key="7">
    <source>
        <dbReference type="ARBA" id="ARBA00023224"/>
    </source>
</evidence>
<dbReference type="InterPro" id="IPR004089">
    <property type="entry name" value="MCPsignal_dom"/>
</dbReference>
<dbReference type="Pfam" id="PF00015">
    <property type="entry name" value="MCPsignal"/>
    <property type="match status" value="1"/>
</dbReference>
<dbReference type="CDD" id="cd06225">
    <property type="entry name" value="HAMP"/>
    <property type="match status" value="1"/>
</dbReference>
<accession>H7EHV8</accession>
<dbReference type="PANTHER" id="PTHR32089">
    <property type="entry name" value="METHYL-ACCEPTING CHEMOTAXIS PROTEIN MCPB"/>
    <property type="match status" value="1"/>
</dbReference>
<sequence>MKRSRKISLITVLTITIALVFLVLTSVQLILVTSYSNKSTGESYGENCGEIAQAYSMMLTNRLNMYLREIRFYVESDVVQSLDTEKIIKWMCGRNEKKSANIDAMYFCTPDGKAYRDDGTVSDCRNEEFFKAVIDEGNYEYVSNPKMDAVIKKPIFYVAHIVIVNGKKLGVFAGVYPLSTIQKMVSDIQLGETGNAWLLAGDGTVIMYPENGFAMKRNFLKGLSSENADLQAISEKMVGRKTGSGWIRNPMTKKKEFVTYTPVHNTPWSLGFNIGESQIYSAGHSIRNIMIISFGVIAFVLMSITGFVLVNLLSPLKKVEQTIIEIASGNANLTKRISVSSNNEIGEIVMGFNKFTEKLQSIVSELKKSQVTLVDAGDTLSRTTINSADAIESIKNSIIETTSGIQEQSVGINDTSATVNQIASSIDSLEKMISEQAEGVAQATGAVEEMIGSIDSVNSTVEKMVSSFNILSLSAQDGFHKQNDVNEMILKIEADSKLLLEANKVIANIAGQTNLLAMNAAIEAAHAGNAGKGFSVVADEIRKLSENSSLQSKTIGEKLGHIRMSIENVVSASKQTSAAFTAVTNGIRSTDELVQLIQNAMSEQKQGSSRIIKALHAMNDSSVEVNSASKEMSNGNHSILEQVSRLKRSSTKMQDFINSMDEKAAQIDKSSSELIDISSKVSETITQIGSQIDQFEV</sequence>
<evidence type="ECO:0000313" key="13">
    <source>
        <dbReference type="EMBL" id="EIC02801.1"/>
    </source>
</evidence>
<comment type="caution">
    <text evidence="13">The sequence shown here is derived from an EMBL/GenBank/DDBJ whole genome shotgun (WGS) entry which is preliminary data.</text>
</comment>
<dbReference type="GO" id="GO:0007165">
    <property type="term" value="P:signal transduction"/>
    <property type="evidence" value="ECO:0007669"/>
    <property type="project" value="UniProtKB-KW"/>
</dbReference>
<dbReference type="Gene3D" id="3.30.450.20">
    <property type="entry name" value="PAS domain"/>
    <property type="match status" value="1"/>
</dbReference>
<proteinExistence type="inferred from homology"/>
<feature type="transmembrane region" description="Helical" evidence="10">
    <location>
        <begin position="289"/>
        <end position="313"/>
    </location>
</feature>
<keyword evidence="7 9" id="KW-0807">Transducer</keyword>
<comment type="subcellular location">
    <subcellularLocation>
        <location evidence="1">Cell membrane</location>
        <topology evidence="1">Multi-pass membrane protein</topology>
    </subcellularLocation>
</comment>
<dbReference type="GO" id="GO:0006935">
    <property type="term" value="P:chemotaxis"/>
    <property type="evidence" value="ECO:0007669"/>
    <property type="project" value="UniProtKB-KW"/>
</dbReference>
<evidence type="ECO:0000256" key="5">
    <source>
        <dbReference type="ARBA" id="ARBA00022989"/>
    </source>
</evidence>
<name>H7EHV8_9SPIR</name>
<evidence type="ECO:0000256" key="3">
    <source>
        <dbReference type="ARBA" id="ARBA00022500"/>
    </source>
</evidence>
<dbReference type="PANTHER" id="PTHR32089:SF112">
    <property type="entry name" value="LYSOZYME-LIKE PROTEIN-RELATED"/>
    <property type="match status" value="1"/>
</dbReference>
<dbReference type="CDD" id="cd18773">
    <property type="entry name" value="PDC1_HK_sensor"/>
    <property type="match status" value="1"/>
</dbReference>
<evidence type="ECO:0000259" key="12">
    <source>
        <dbReference type="PROSITE" id="PS50885"/>
    </source>
</evidence>
<keyword evidence="6 10" id="KW-0472">Membrane</keyword>
<dbReference type="Gene3D" id="1.10.287.950">
    <property type="entry name" value="Methyl-accepting chemotaxis protein"/>
    <property type="match status" value="1"/>
</dbReference>
<feature type="domain" description="Methyl-accepting transducer" evidence="11">
    <location>
        <begin position="411"/>
        <end position="633"/>
    </location>
</feature>
<dbReference type="Gene3D" id="6.10.340.10">
    <property type="match status" value="1"/>
</dbReference>
<evidence type="ECO:0000256" key="9">
    <source>
        <dbReference type="PROSITE-ProRule" id="PRU00284"/>
    </source>
</evidence>
<evidence type="ECO:0000256" key="1">
    <source>
        <dbReference type="ARBA" id="ARBA00004651"/>
    </source>
</evidence>
<evidence type="ECO:0000256" key="4">
    <source>
        <dbReference type="ARBA" id="ARBA00022692"/>
    </source>
</evidence>
<dbReference type="SUPFAM" id="SSF58104">
    <property type="entry name" value="Methyl-accepting chemotaxis protein (MCP) signaling domain"/>
    <property type="match status" value="1"/>
</dbReference>
<comment type="similarity">
    <text evidence="8">Belongs to the methyl-accepting chemotaxis (MCP) protein family.</text>
</comment>
<reference evidence="13 14" key="1">
    <citation type="submission" date="2011-09" db="EMBL/GenBank/DDBJ databases">
        <title>The draft genome of Treponema saccharophilum DSM 2985.</title>
        <authorList>
            <consortium name="US DOE Joint Genome Institute (JGI-PGF)"/>
            <person name="Lucas S."/>
            <person name="Copeland A."/>
            <person name="Lapidus A."/>
            <person name="Glavina del Rio T."/>
            <person name="Dalin E."/>
            <person name="Tice H."/>
            <person name="Bruce D."/>
            <person name="Goodwin L."/>
            <person name="Pitluck S."/>
            <person name="Peters L."/>
            <person name="Kyrpides N."/>
            <person name="Mavromatis K."/>
            <person name="Ivanova N."/>
            <person name="Markowitz V."/>
            <person name="Cheng J.-F."/>
            <person name="Hugenholtz P."/>
            <person name="Woyke T."/>
            <person name="Wu D."/>
            <person name="Gronow S."/>
            <person name="Wellnitz S."/>
            <person name="Brambilla E."/>
            <person name="Klenk H.-P."/>
            <person name="Eisen J.A."/>
        </authorList>
    </citation>
    <scope>NUCLEOTIDE SEQUENCE [LARGE SCALE GENOMIC DNA]</scope>
    <source>
        <strain evidence="13 14">DSM 2985</strain>
    </source>
</reference>
<keyword evidence="2" id="KW-1003">Cell membrane</keyword>
<evidence type="ECO:0000259" key="11">
    <source>
        <dbReference type="PROSITE" id="PS50111"/>
    </source>
</evidence>
<dbReference type="OrthoDB" id="369343at2"/>
<dbReference type="InterPro" id="IPR003660">
    <property type="entry name" value="HAMP_dom"/>
</dbReference>
<dbReference type="Proteomes" id="UP000003571">
    <property type="component" value="Unassembled WGS sequence"/>
</dbReference>
<gene>
    <name evidence="13" type="ORF">TresaDRAFT_2324</name>
</gene>
<dbReference type="eggNOG" id="COG0840">
    <property type="taxonomic scope" value="Bacteria"/>
</dbReference>
<keyword evidence="14" id="KW-1185">Reference proteome</keyword>
<dbReference type="STRING" id="907348.TresaDRAFT_2324"/>
<dbReference type="PROSITE" id="PS50111">
    <property type="entry name" value="CHEMOTAXIS_TRANSDUC_2"/>
    <property type="match status" value="1"/>
</dbReference>
<dbReference type="Pfam" id="PF00672">
    <property type="entry name" value="HAMP"/>
    <property type="match status" value="1"/>
</dbReference>
<keyword evidence="4 10" id="KW-0812">Transmembrane</keyword>
<dbReference type="Pfam" id="PF02743">
    <property type="entry name" value="dCache_1"/>
    <property type="match status" value="1"/>
</dbReference>
<evidence type="ECO:0000256" key="10">
    <source>
        <dbReference type="SAM" id="Phobius"/>
    </source>
</evidence>
<dbReference type="AlphaFoldDB" id="H7EHV8"/>
<dbReference type="SMART" id="SM00283">
    <property type="entry name" value="MA"/>
    <property type="match status" value="1"/>
</dbReference>
<evidence type="ECO:0000256" key="2">
    <source>
        <dbReference type="ARBA" id="ARBA00022475"/>
    </source>
</evidence>
<protein>
    <submittedName>
        <fullName evidence="13">Methyl-accepting chemotaxis sensory transducer with Cache sensor</fullName>
    </submittedName>
</protein>
<dbReference type="PATRIC" id="fig|907348.3.peg.387"/>